<dbReference type="InterPro" id="IPR055558">
    <property type="entry name" value="DUF7134"/>
</dbReference>
<reference evidence="14 15" key="1">
    <citation type="submission" date="2010-10" db="EMBL/GenBank/DDBJ databases">
        <title>Complete sequence of Frankia sp. EuI1c.</title>
        <authorList>
            <consortium name="US DOE Joint Genome Institute"/>
            <person name="Lucas S."/>
            <person name="Copeland A."/>
            <person name="Lapidus A."/>
            <person name="Cheng J.-F."/>
            <person name="Bruce D."/>
            <person name="Goodwin L."/>
            <person name="Pitluck S."/>
            <person name="Chertkov O."/>
            <person name="Detter J.C."/>
            <person name="Han C."/>
            <person name="Tapia R."/>
            <person name="Land M."/>
            <person name="Hauser L."/>
            <person name="Jeffries C."/>
            <person name="Kyrpides N."/>
            <person name="Ivanova N."/>
            <person name="Mikhailova N."/>
            <person name="Beauchemin N."/>
            <person name="Sen A."/>
            <person name="Sur S.A."/>
            <person name="Gtari M."/>
            <person name="Wall L."/>
            <person name="Tisa L."/>
            <person name="Woyke T."/>
        </authorList>
    </citation>
    <scope>NUCLEOTIDE SEQUENCE [LARGE SCALE GENOMIC DNA]</scope>
    <source>
        <strain evidence="15">DSM 45817 / CECT 9037 / EuI1c</strain>
    </source>
</reference>
<evidence type="ECO:0000256" key="6">
    <source>
        <dbReference type="ARBA" id="ARBA00022777"/>
    </source>
</evidence>
<dbReference type="GO" id="GO:0016020">
    <property type="term" value="C:membrane"/>
    <property type="evidence" value="ECO:0007669"/>
    <property type="project" value="InterPro"/>
</dbReference>
<gene>
    <name evidence="14" type="ordered locus">FraEuI1c_5961</name>
</gene>
<organism evidence="14 15">
    <name type="scientific">Pseudofrankia inefficax (strain DSM 45817 / CECT 9037 / DDB 130130 / EuI1c)</name>
    <name type="common">Frankia inefficax</name>
    <dbReference type="NCBI Taxonomy" id="298654"/>
    <lineage>
        <taxon>Bacteria</taxon>
        <taxon>Bacillati</taxon>
        <taxon>Actinomycetota</taxon>
        <taxon>Actinomycetes</taxon>
        <taxon>Frankiales</taxon>
        <taxon>Frankiaceae</taxon>
        <taxon>Pseudofrankia</taxon>
    </lineage>
</organism>
<evidence type="ECO:0000259" key="13">
    <source>
        <dbReference type="Pfam" id="PF23539"/>
    </source>
</evidence>
<keyword evidence="7" id="KW-0067">ATP-binding</keyword>
<dbReference type="SUPFAM" id="SSF55874">
    <property type="entry name" value="ATPase domain of HSP90 chaperone/DNA topoisomerase II/histidine kinase"/>
    <property type="match status" value="1"/>
</dbReference>
<evidence type="ECO:0000256" key="5">
    <source>
        <dbReference type="ARBA" id="ARBA00022741"/>
    </source>
</evidence>
<dbReference type="PANTHER" id="PTHR24421:SF10">
    <property type="entry name" value="NITRATE_NITRITE SENSOR PROTEIN NARQ"/>
    <property type="match status" value="1"/>
</dbReference>
<feature type="domain" description="DUF7134" evidence="13">
    <location>
        <begin position="59"/>
        <end position="191"/>
    </location>
</feature>
<dbReference type="AlphaFoldDB" id="E3IZM7"/>
<dbReference type="GO" id="GO:0046983">
    <property type="term" value="F:protein dimerization activity"/>
    <property type="evidence" value="ECO:0007669"/>
    <property type="project" value="InterPro"/>
</dbReference>
<feature type="transmembrane region" description="Helical" evidence="10">
    <location>
        <begin position="48"/>
        <end position="66"/>
    </location>
</feature>
<dbReference type="InterPro" id="IPR011712">
    <property type="entry name" value="Sig_transdc_His_kin_sub3_dim/P"/>
</dbReference>
<keyword evidence="5" id="KW-0547">Nucleotide-binding</keyword>
<dbReference type="Pfam" id="PF07730">
    <property type="entry name" value="HisKA_3"/>
    <property type="match status" value="1"/>
</dbReference>
<dbReference type="Pfam" id="PF02518">
    <property type="entry name" value="HATPase_c"/>
    <property type="match status" value="1"/>
</dbReference>
<evidence type="ECO:0000256" key="2">
    <source>
        <dbReference type="ARBA" id="ARBA00012438"/>
    </source>
</evidence>
<evidence type="ECO:0000256" key="10">
    <source>
        <dbReference type="SAM" id="Phobius"/>
    </source>
</evidence>
<dbReference type="InterPro" id="IPR003594">
    <property type="entry name" value="HATPase_dom"/>
</dbReference>
<dbReference type="GO" id="GO:0005524">
    <property type="term" value="F:ATP binding"/>
    <property type="evidence" value="ECO:0007669"/>
    <property type="project" value="UniProtKB-KW"/>
</dbReference>
<evidence type="ECO:0000256" key="1">
    <source>
        <dbReference type="ARBA" id="ARBA00000085"/>
    </source>
</evidence>
<feature type="compositionally biased region" description="Basic and acidic residues" evidence="9">
    <location>
        <begin position="401"/>
        <end position="419"/>
    </location>
</feature>
<evidence type="ECO:0000256" key="4">
    <source>
        <dbReference type="ARBA" id="ARBA00022679"/>
    </source>
</evidence>
<dbReference type="RefSeq" id="WP_013427063.1">
    <property type="nucleotide sequence ID" value="NC_014666.1"/>
</dbReference>
<dbReference type="InParanoid" id="E3IZM7"/>
<keyword evidence="4" id="KW-0808">Transferase</keyword>
<evidence type="ECO:0000256" key="7">
    <source>
        <dbReference type="ARBA" id="ARBA00022840"/>
    </source>
</evidence>
<dbReference type="PANTHER" id="PTHR24421">
    <property type="entry name" value="NITRATE/NITRITE SENSOR PROTEIN NARX-RELATED"/>
    <property type="match status" value="1"/>
</dbReference>
<feature type="region of interest" description="Disordered" evidence="9">
    <location>
        <begin position="384"/>
        <end position="426"/>
    </location>
</feature>
<dbReference type="CDD" id="cd16917">
    <property type="entry name" value="HATPase_UhpB-NarQ-NarX-like"/>
    <property type="match status" value="1"/>
</dbReference>
<dbReference type="Gene3D" id="1.20.5.1930">
    <property type="match status" value="1"/>
</dbReference>
<feature type="transmembrane region" description="Helical" evidence="10">
    <location>
        <begin position="78"/>
        <end position="95"/>
    </location>
</feature>
<proteinExistence type="predicted"/>
<dbReference type="Proteomes" id="UP000002484">
    <property type="component" value="Chromosome"/>
</dbReference>
<dbReference type="InterPro" id="IPR036890">
    <property type="entry name" value="HATPase_C_sf"/>
</dbReference>
<evidence type="ECO:0000256" key="9">
    <source>
        <dbReference type="SAM" id="MobiDB-lite"/>
    </source>
</evidence>
<dbReference type="eggNOG" id="COG4585">
    <property type="taxonomic scope" value="Bacteria"/>
</dbReference>
<feature type="region of interest" description="Disordered" evidence="9">
    <location>
        <begin position="285"/>
        <end position="310"/>
    </location>
</feature>
<feature type="domain" description="Signal transduction histidine kinase subgroup 3 dimerisation and phosphoacceptor" evidence="12">
    <location>
        <begin position="220"/>
        <end position="283"/>
    </location>
</feature>
<keyword evidence="3" id="KW-0597">Phosphoprotein</keyword>
<dbReference type="STRING" id="298654.FraEuI1c_5961"/>
<dbReference type="GO" id="GO:0000155">
    <property type="term" value="F:phosphorelay sensor kinase activity"/>
    <property type="evidence" value="ECO:0007669"/>
    <property type="project" value="InterPro"/>
</dbReference>
<dbReference type="KEGG" id="fri:FraEuI1c_5961"/>
<dbReference type="EC" id="2.7.13.3" evidence="2"/>
<dbReference type="Pfam" id="PF23539">
    <property type="entry name" value="DUF7134"/>
    <property type="match status" value="1"/>
</dbReference>
<evidence type="ECO:0000313" key="14">
    <source>
        <dbReference type="EMBL" id="ADP83945.1"/>
    </source>
</evidence>
<dbReference type="Gene3D" id="3.30.565.10">
    <property type="entry name" value="Histidine kinase-like ATPase, C-terminal domain"/>
    <property type="match status" value="1"/>
</dbReference>
<keyword evidence="15" id="KW-1185">Reference proteome</keyword>
<evidence type="ECO:0000256" key="8">
    <source>
        <dbReference type="ARBA" id="ARBA00023012"/>
    </source>
</evidence>
<dbReference type="EMBL" id="CP002299">
    <property type="protein sequence ID" value="ADP83945.1"/>
    <property type="molecule type" value="Genomic_DNA"/>
</dbReference>
<evidence type="ECO:0000259" key="12">
    <source>
        <dbReference type="Pfam" id="PF07730"/>
    </source>
</evidence>
<keyword evidence="10" id="KW-0812">Transmembrane</keyword>
<evidence type="ECO:0000313" key="15">
    <source>
        <dbReference type="Proteomes" id="UP000002484"/>
    </source>
</evidence>
<evidence type="ECO:0000256" key="3">
    <source>
        <dbReference type="ARBA" id="ARBA00022553"/>
    </source>
</evidence>
<keyword evidence="10" id="KW-0472">Membrane</keyword>
<keyword evidence="10" id="KW-1133">Transmembrane helix</keyword>
<dbReference type="OrthoDB" id="227596at2"/>
<sequence length="472" mass="50214">MSVISPARARAIRARAGRAVPWAAWRARRRAALRELVRSFDGDPSRNYARALALLAPVAVLALGLPSAVRDSLRLGHPLALTVSLTVALASTLLFRRRYPFTTFTVVSVIAFSQWLLDIRLMADIALLVALYTVAACGSVWAIIAAGAVMEVGVGLAVDRWAEVGVWITVFVLLSGMVVAAGVLGIFARTRTAYLSQLRQRAERLERERDQQAELATARERGRIAREMHDIVAHHLTVIIALSEGAAVAVGGSPDAARDAMSTVSATGREALADTRRLLGVLRGYTPDPAEPVGSPGLPAEEERAPQPGLASLDPLLDQVRAAGLAVTLTVRGDGRTLPGGLQLAVYRLIQESLTNTLKHAGPGSAARVTLDYLPDRVTLAVVDDGAADRRSDAPASPDPARPERGLTDRDQADRDQPDQGHGVTGMRERVAAWGGELTCGPLRPRGWRVTASLPRPPVTGLLAETVLPGAA</sequence>
<comment type="catalytic activity">
    <reaction evidence="1">
        <text>ATP + protein L-histidine = ADP + protein N-phospho-L-histidine.</text>
        <dbReference type="EC" id="2.7.13.3"/>
    </reaction>
</comment>
<evidence type="ECO:0000259" key="11">
    <source>
        <dbReference type="Pfam" id="PF02518"/>
    </source>
</evidence>
<protein>
    <recommendedName>
        <fullName evidence="2">histidine kinase</fullName>
        <ecNumber evidence="2">2.7.13.3</ecNumber>
    </recommendedName>
</protein>
<dbReference type="HOGENOM" id="CLU_000445_20_1_11"/>
<keyword evidence="6 14" id="KW-0418">Kinase</keyword>
<accession>E3IZM7</accession>
<feature type="transmembrane region" description="Helical" evidence="10">
    <location>
        <begin position="164"/>
        <end position="188"/>
    </location>
</feature>
<feature type="domain" description="Histidine kinase/HSP90-like ATPase" evidence="11">
    <location>
        <begin position="343"/>
        <end position="457"/>
    </location>
</feature>
<keyword evidence="8" id="KW-0902">Two-component regulatory system</keyword>
<dbReference type="InterPro" id="IPR050482">
    <property type="entry name" value="Sensor_HK_TwoCompSys"/>
</dbReference>
<name>E3IZM7_PSEI1</name>
<feature type="transmembrane region" description="Helical" evidence="10">
    <location>
        <begin position="125"/>
        <end position="144"/>
    </location>
</feature>